<proteinExistence type="predicted"/>
<organism evidence="2 3">
    <name type="scientific">Prescottella soli</name>
    <dbReference type="NCBI Taxonomy" id="1543852"/>
    <lineage>
        <taxon>Bacteria</taxon>
        <taxon>Bacillati</taxon>
        <taxon>Actinomycetota</taxon>
        <taxon>Actinomycetes</taxon>
        <taxon>Mycobacteriales</taxon>
        <taxon>Nocardiaceae</taxon>
        <taxon>Prescottella</taxon>
    </lineage>
</organism>
<keyword evidence="3" id="KW-1185">Reference proteome</keyword>
<accession>A0ABW9FNG5</accession>
<reference evidence="2 3" key="1">
    <citation type="submission" date="2023-11" db="EMBL/GenBank/DDBJ databases">
        <authorList>
            <person name="Val-Calvo J."/>
            <person name="Scortti M."/>
            <person name="Vazquez-Boland J."/>
        </authorList>
    </citation>
    <scope>NUCLEOTIDE SEQUENCE [LARGE SCALE GENOMIC DNA]</scope>
    <source>
        <strain evidence="2 3">DSM 46662</strain>
    </source>
</reference>
<feature type="transmembrane region" description="Helical" evidence="1">
    <location>
        <begin position="45"/>
        <end position="65"/>
    </location>
</feature>
<feature type="transmembrane region" description="Helical" evidence="1">
    <location>
        <begin position="20"/>
        <end position="39"/>
    </location>
</feature>
<dbReference type="RefSeq" id="WP_348608819.1">
    <property type="nucleotide sequence ID" value="NZ_CP157276.1"/>
</dbReference>
<dbReference type="Proteomes" id="UP001629744">
    <property type="component" value="Unassembled WGS sequence"/>
</dbReference>
<name>A0ABW9FNG5_9NOCA</name>
<evidence type="ECO:0000313" key="2">
    <source>
        <dbReference type="EMBL" id="MFM1727057.1"/>
    </source>
</evidence>
<sequence>MTEIHSTPTLVERLSDPRPVVVVATAAWVVATVVVLLSGDRWSDALPICYAGTALGVLGFGLFLVQRRAARRGRRGAQRGLD</sequence>
<comment type="caution">
    <text evidence="2">The sequence shown here is derived from an EMBL/GenBank/DDBJ whole genome shotgun (WGS) entry which is preliminary data.</text>
</comment>
<keyword evidence="1" id="KW-1133">Transmembrane helix</keyword>
<keyword evidence="1" id="KW-0812">Transmembrane</keyword>
<keyword evidence="1" id="KW-0472">Membrane</keyword>
<evidence type="ECO:0000256" key="1">
    <source>
        <dbReference type="SAM" id="Phobius"/>
    </source>
</evidence>
<protein>
    <submittedName>
        <fullName evidence="2">DUF2530 domain-containing protein</fullName>
    </submittedName>
</protein>
<dbReference type="EMBL" id="JBDLNU010000001">
    <property type="protein sequence ID" value="MFM1727057.1"/>
    <property type="molecule type" value="Genomic_DNA"/>
</dbReference>
<gene>
    <name evidence="2" type="ORF">ABEU19_000506</name>
</gene>
<dbReference type="InterPro" id="IPR019681">
    <property type="entry name" value="DUF2530"/>
</dbReference>
<dbReference type="Pfam" id="PF10745">
    <property type="entry name" value="DUF2530"/>
    <property type="match status" value="1"/>
</dbReference>
<evidence type="ECO:0000313" key="3">
    <source>
        <dbReference type="Proteomes" id="UP001629744"/>
    </source>
</evidence>